<keyword evidence="3 5" id="KW-1005">Bacterial flagellum biogenesis</keyword>
<sequence length="256" mass="27711">MPEVSLNPNQASGDAPQLTELLRNQRKMPVDRKGAPLPVRKSGYDALDKNSFLKLLVTQLSKQDPTNPMNDREFISQMAQFSSLEQMNNVANSMNKLRGTQANQLIGKMVEGKDFVTEKPVQGIVTTALYQPNGDVLLKVNGRFTKLDDITSVTEVTPVPNPTPSPSPQVWRGQQGQNQQNVSRETSEAASALTSAAKTVVQPPVAEPSAAQAAQAYETNQKAVNVSRETNGATAPVKAEAAPHKQQTKIEVPKGE</sequence>
<dbReference type="KEGG" id="tpx:Turpa_1395"/>
<reference evidence="7 8" key="1">
    <citation type="submission" date="2012-06" db="EMBL/GenBank/DDBJ databases">
        <title>The complete chromosome of genome of Turneriella parva DSM 21527.</title>
        <authorList>
            <consortium name="US DOE Joint Genome Institute (JGI-PGF)"/>
            <person name="Lucas S."/>
            <person name="Han J."/>
            <person name="Lapidus A."/>
            <person name="Bruce D."/>
            <person name="Goodwin L."/>
            <person name="Pitluck S."/>
            <person name="Peters L."/>
            <person name="Kyrpides N."/>
            <person name="Mavromatis K."/>
            <person name="Ivanova N."/>
            <person name="Mikhailova N."/>
            <person name="Chertkov O."/>
            <person name="Detter J.C."/>
            <person name="Tapia R."/>
            <person name="Han C."/>
            <person name="Land M."/>
            <person name="Hauser L."/>
            <person name="Markowitz V."/>
            <person name="Cheng J.-F."/>
            <person name="Hugenholtz P."/>
            <person name="Woyke T."/>
            <person name="Wu D."/>
            <person name="Gronow S."/>
            <person name="Wellnitz S."/>
            <person name="Brambilla E."/>
            <person name="Klenk H.-P."/>
            <person name="Eisen J.A."/>
        </authorList>
    </citation>
    <scope>NUCLEOTIDE SEQUENCE [LARGE SCALE GENOMIC DNA]</scope>
    <source>
        <strain evidence="8">ATCC BAA-1111 / DSM 21527 / NCTC 11395 / H</strain>
    </source>
</reference>
<dbReference type="InterPro" id="IPR005648">
    <property type="entry name" value="FlgD"/>
</dbReference>
<keyword evidence="7" id="KW-0969">Cilium</keyword>
<organism evidence="7 8">
    <name type="scientific">Turneriella parva (strain ATCC BAA-1111 / DSM 21527 / NCTC 11395 / H)</name>
    <name type="common">Leptospira parva</name>
    <dbReference type="NCBI Taxonomy" id="869212"/>
    <lineage>
        <taxon>Bacteria</taxon>
        <taxon>Pseudomonadati</taxon>
        <taxon>Spirochaetota</taxon>
        <taxon>Spirochaetia</taxon>
        <taxon>Leptospirales</taxon>
        <taxon>Leptospiraceae</taxon>
        <taxon>Turneriella</taxon>
    </lineage>
</organism>
<dbReference type="RefSeq" id="WP_014802557.1">
    <property type="nucleotide sequence ID" value="NC_018020.1"/>
</dbReference>
<feature type="compositionally biased region" description="Polar residues" evidence="6">
    <location>
        <begin position="222"/>
        <end position="233"/>
    </location>
</feature>
<keyword evidence="8" id="KW-1185">Reference proteome</keyword>
<proteinExistence type="inferred from homology"/>
<accession>I4B436</accession>
<evidence type="ECO:0000313" key="7">
    <source>
        <dbReference type="EMBL" id="AFM12043.1"/>
    </source>
</evidence>
<feature type="region of interest" description="Disordered" evidence="6">
    <location>
        <begin position="155"/>
        <end position="194"/>
    </location>
</feature>
<evidence type="ECO:0000256" key="5">
    <source>
        <dbReference type="RuleBase" id="RU362076"/>
    </source>
</evidence>
<evidence type="ECO:0000256" key="1">
    <source>
        <dbReference type="ARBA" id="ARBA00010577"/>
    </source>
</evidence>
<evidence type="ECO:0000256" key="6">
    <source>
        <dbReference type="SAM" id="MobiDB-lite"/>
    </source>
</evidence>
<evidence type="ECO:0000256" key="2">
    <source>
        <dbReference type="ARBA" id="ARBA00016013"/>
    </source>
</evidence>
<dbReference type="EMBL" id="CP002959">
    <property type="protein sequence ID" value="AFM12043.1"/>
    <property type="molecule type" value="Genomic_DNA"/>
</dbReference>
<gene>
    <name evidence="7" type="ordered locus">Turpa_1395</name>
</gene>
<dbReference type="OrthoDB" id="280334at2"/>
<evidence type="ECO:0000313" key="8">
    <source>
        <dbReference type="Proteomes" id="UP000006048"/>
    </source>
</evidence>
<evidence type="ECO:0000256" key="4">
    <source>
        <dbReference type="ARBA" id="ARBA00024746"/>
    </source>
</evidence>
<feature type="compositionally biased region" description="Low complexity" evidence="6">
    <location>
        <begin position="173"/>
        <end position="194"/>
    </location>
</feature>
<comment type="function">
    <text evidence="4 5">Required for flagellar hook formation. May act as a scaffolding protein.</text>
</comment>
<dbReference type="AlphaFoldDB" id="I4B436"/>
<keyword evidence="7" id="KW-0282">Flagellum</keyword>
<comment type="similarity">
    <text evidence="1 5">Belongs to the FlgD family.</text>
</comment>
<dbReference type="HOGENOM" id="CLU_1085630_0_0_12"/>
<feature type="region of interest" description="Disordered" evidence="6">
    <location>
        <begin position="222"/>
        <end position="256"/>
    </location>
</feature>
<dbReference type="Pfam" id="PF03963">
    <property type="entry name" value="FlgD"/>
    <property type="match status" value="1"/>
</dbReference>
<dbReference type="Proteomes" id="UP000006048">
    <property type="component" value="Chromosome"/>
</dbReference>
<dbReference type="GO" id="GO:0044781">
    <property type="term" value="P:bacterial-type flagellum organization"/>
    <property type="evidence" value="ECO:0007669"/>
    <property type="project" value="UniProtKB-UniRule"/>
</dbReference>
<protein>
    <recommendedName>
        <fullName evidence="2 5">Basal-body rod modification protein FlgD</fullName>
    </recommendedName>
</protein>
<feature type="region of interest" description="Disordered" evidence="6">
    <location>
        <begin position="1"/>
        <end position="41"/>
    </location>
</feature>
<dbReference type="STRING" id="869212.Turpa_1395"/>
<evidence type="ECO:0000256" key="3">
    <source>
        <dbReference type="ARBA" id="ARBA00022795"/>
    </source>
</evidence>
<feature type="compositionally biased region" description="Polar residues" evidence="6">
    <location>
        <begin position="1"/>
        <end position="12"/>
    </location>
</feature>
<keyword evidence="7" id="KW-0966">Cell projection</keyword>
<name>I4B436_TURPD</name>
<dbReference type="PATRIC" id="fig|869212.3.peg.1382"/>